<evidence type="ECO:0000256" key="2">
    <source>
        <dbReference type="ARBA" id="ARBA00008239"/>
    </source>
</evidence>
<dbReference type="HAMAP" id="MF_00505">
    <property type="entry name" value="HSP90"/>
    <property type="match status" value="1"/>
</dbReference>
<keyword evidence="7" id="KW-0143">Chaperone</keyword>
<dbReference type="InterPro" id="IPR001404">
    <property type="entry name" value="Hsp90_fam"/>
</dbReference>
<dbReference type="InterPro" id="IPR036890">
    <property type="entry name" value="HATPase_C_sf"/>
</dbReference>
<dbReference type="GO" id="GO:0005524">
    <property type="term" value="F:ATP binding"/>
    <property type="evidence" value="ECO:0007669"/>
    <property type="project" value="UniProtKB-KW"/>
</dbReference>
<dbReference type="SUPFAM" id="SSF110942">
    <property type="entry name" value="HSP90 C-terminal domain"/>
    <property type="match status" value="1"/>
</dbReference>
<comment type="similarity">
    <text evidence="2">Belongs to the heat shock protein 90 family.</text>
</comment>
<dbReference type="GO" id="GO:0005737">
    <property type="term" value="C:cytoplasm"/>
    <property type="evidence" value="ECO:0007669"/>
    <property type="project" value="UniProtKB-SubCell"/>
</dbReference>
<dbReference type="InterPro" id="IPR020575">
    <property type="entry name" value="Hsp90_N"/>
</dbReference>
<dbReference type="PANTHER" id="PTHR11528">
    <property type="entry name" value="HEAT SHOCK PROTEIN 90 FAMILY MEMBER"/>
    <property type="match status" value="1"/>
</dbReference>
<dbReference type="SUPFAM" id="SSF54211">
    <property type="entry name" value="Ribosomal protein S5 domain 2-like"/>
    <property type="match status" value="1"/>
</dbReference>
<evidence type="ECO:0000256" key="1">
    <source>
        <dbReference type="ARBA" id="ARBA00004496"/>
    </source>
</evidence>
<evidence type="ECO:0000256" key="5">
    <source>
        <dbReference type="ARBA" id="ARBA00022840"/>
    </source>
</evidence>
<comment type="subcellular location">
    <subcellularLocation>
        <location evidence="1">Cytoplasm</location>
    </subcellularLocation>
</comment>
<proteinExistence type="inferred from homology"/>
<dbReference type="GO" id="GO:0140662">
    <property type="term" value="F:ATP-dependent protein folding chaperone"/>
    <property type="evidence" value="ECO:0007669"/>
    <property type="project" value="InterPro"/>
</dbReference>
<keyword evidence="3" id="KW-0963">Cytoplasm</keyword>
<evidence type="ECO:0000256" key="7">
    <source>
        <dbReference type="ARBA" id="ARBA00023186"/>
    </source>
</evidence>
<dbReference type="Gene3D" id="1.20.120.790">
    <property type="entry name" value="Heat shock protein 90, C-terminal domain"/>
    <property type="match status" value="1"/>
</dbReference>
<dbReference type="Gene3D" id="3.40.50.11260">
    <property type="match status" value="1"/>
</dbReference>
<evidence type="ECO:0000259" key="8">
    <source>
        <dbReference type="SMART" id="SM00387"/>
    </source>
</evidence>
<dbReference type="SMART" id="SM00387">
    <property type="entry name" value="HATPase_c"/>
    <property type="match status" value="1"/>
</dbReference>
<reference evidence="9" key="1">
    <citation type="submission" date="2018-05" db="EMBL/GenBank/DDBJ databases">
        <authorList>
            <person name="Lanie J.A."/>
            <person name="Ng W.-L."/>
            <person name="Kazmierczak K.M."/>
            <person name="Andrzejewski T.M."/>
            <person name="Davidsen T.M."/>
            <person name="Wayne K.J."/>
            <person name="Tettelin H."/>
            <person name="Glass J.I."/>
            <person name="Rusch D."/>
            <person name="Podicherti R."/>
            <person name="Tsui H.-C.T."/>
            <person name="Winkler M.E."/>
        </authorList>
    </citation>
    <scope>NUCLEOTIDE SEQUENCE</scope>
</reference>
<protein>
    <recommendedName>
        <fullName evidence="8">Histidine kinase/HSP90-like ATPase domain-containing protein</fullName>
    </recommendedName>
</protein>
<dbReference type="Gene3D" id="3.30.565.10">
    <property type="entry name" value="Histidine kinase-like ATPase, C-terminal domain"/>
    <property type="match status" value="1"/>
</dbReference>
<evidence type="ECO:0000313" key="9">
    <source>
        <dbReference type="EMBL" id="SVA40403.1"/>
    </source>
</evidence>
<organism evidence="9">
    <name type="scientific">marine metagenome</name>
    <dbReference type="NCBI Taxonomy" id="408172"/>
    <lineage>
        <taxon>unclassified sequences</taxon>
        <taxon>metagenomes</taxon>
        <taxon>ecological metagenomes</taxon>
    </lineage>
</organism>
<dbReference type="Gene3D" id="3.30.230.80">
    <property type="match status" value="1"/>
</dbReference>
<dbReference type="AlphaFoldDB" id="A0A381VLS3"/>
<dbReference type="Pfam" id="PF13589">
    <property type="entry name" value="HATPase_c_3"/>
    <property type="match status" value="1"/>
</dbReference>
<name>A0A381VLS3_9ZZZZ</name>
<dbReference type="NCBIfam" id="NF003555">
    <property type="entry name" value="PRK05218.1"/>
    <property type="match status" value="1"/>
</dbReference>
<evidence type="ECO:0000256" key="6">
    <source>
        <dbReference type="ARBA" id="ARBA00023016"/>
    </source>
</evidence>
<dbReference type="InterPro" id="IPR019805">
    <property type="entry name" value="Heat_shock_protein_90_CS"/>
</dbReference>
<keyword evidence="6" id="KW-0346">Stress response</keyword>
<evidence type="ECO:0000256" key="4">
    <source>
        <dbReference type="ARBA" id="ARBA00022741"/>
    </source>
</evidence>
<dbReference type="PIRSF" id="PIRSF002583">
    <property type="entry name" value="Hsp90"/>
    <property type="match status" value="1"/>
</dbReference>
<keyword evidence="4" id="KW-0547">Nucleotide-binding</keyword>
<dbReference type="GO" id="GO:0051082">
    <property type="term" value="F:unfolded protein binding"/>
    <property type="evidence" value="ECO:0007669"/>
    <property type="project" value="InterPro"/>
</dbReference>
<accession>A0A381VLS3</accession>
<dbReference type="InterPro" id="IPR020568">
    <property type="entry name" value="Ribosomal_Su5_D2-typ_SF"/>
</dbReference>
<evidence type="ECO:0000256" key="3">
    <source>
        <dbReference type="ARBA" id="ARBA00022490"/>
    </source>
</evidence>
<dbReference type="CDD" id="cd16927">
    <property type="entry name" value="HATPase_Hsp90-like"/>
    <property type="match status" value="1"/>
</dbReference>
<dbReference type="EMBL" id="UINC01008993">
    <property type="protein sequence ID" value="SVA40403.1"/>
    <property type="molecule type" value="Genomic_DNA"/>
</dbReference>
<sequence length="622" mass="71362">MSNHKFQTEVSQLLQLIIHSLYSHKEIFLRELISNSSDALDKLNYLSLTDDAFKSLEFTPKINIDFNEKDKTLTISDTGIGMNKDDLKENLGTIARSGTKNFVEMLTGDSKKDSNLIGQFGVGFYSSYMVADKVEVISKKAGEDSAFKWTSDGKSGYKIEDSEKDTFGTDIILYLNDEGEKYTNRWEIQNIVKKYSNHIPFPIYLHWEEITTKGEGEKKKEKREDKTEQINAGSAFWKKSKGTLKDKDYNQFYQSIAVDYEDPILHIHTQAEGTLDYTTLFYVPKNAPFDLFNPDFQPGVKLYVKRVFITDNDKELMPTYLRFIRGVIDSEDLPLNVSREILQKNRILAKIRNNSVKKILSELIKYSQDKKKYTDFIDKFGIPIKEGLYQDHDNREDLLELVRFKSTTEDGYVSLSEYCARMKADQKNIYYITGDNEANLKNSPLLEMYTDKDIEVLIMDQDIDEFVIPSINKYKEHDLKSVNFSDAADDLQTDENKKEETNLKPLIKKMKKVLGEQVKDVKASSRLKDSPSCIVADSNDPTAKMQELMKAMGQAGQQDVKPILEINPSHAIIIKLKDMKKSKSFDNISQLLLDQAVLLEGAKLQNPTDFVDRLNIILTESL</sequence>
<dbReference type="PRINTS" id="PR00775">
    <property type="entry name" value="HEATSHOCK90"/>
</dbReference>
<dbReference type="GO" id="GO:0016887">
    <property type="term" value="F:ATP hydrolysis activity"/>
    <property type="evidence" value="ECO:0007669"/>
    <property type="project" value="InterPro"/>
</dbReference>
<keyword evidence="5" id="KW-0067">ATP-binding</keyword>
<dbReference type="Pfam" id="PF00183">
    <property type="entry name" value="HSP90"/>
    <property type="match status" value="1"/>
</dbReference>
<dbReference type="InterPro" id="IPR003594">
    <property type="entry name" value="HATPase_dom"/>
</dbReference>
<dbReference type="SUPFAM" id="SSF55874">
    <property type="entry name" value="ATPase domain of HSP90 chaperone/DNA topoisomerase II/histidine kinase"/>
    <property type="match status" value="1"/>
</dbReference>
<feature type="domain" description="Histidine kinase/HSP90-like ATPase" evidence="8">
    <location>
        <begin position="24"/>
        <end position="179"/>
    </location>
</feature>
<gene>
    <name evidence="9" type="ORF">METZ01_LOCUS93257</name>
</gene>
<dbReference type="InterPro" id="IPR037196">
    <property type="entry name" value="HSP90_C"/>
</dbReference>
<dbReference type="FunFam" id="3.30.565.10:FF:000009">
    <property type="entry name" value="Molecular chaperone HtpG"/>
    <property type="match status" value="1"/>
</dbReference>
<dbReference type="PROSITE" id="PS00298">
    <property type="entry name" value="HSP90"/>
    <property type="match status" value="1"/>
</dbReference>